<dbReference type="AlphaFoldDB" id="F0SKI4"/>
<feature type="signal peptide" evidence="1">
    <location>
        <begin position="1"/>
        <end position="27"/>
    </location>
</feature>
<dbReference type="PROSITE" id="PS51257">
    <property type="entry name" value="PROKAR_LIPOPROTEIN"/>
    <property type="match status" value="1"/>
</dbReference>
<dbReference type="Proteomes" id="UP000006860">
    <property type="component" value="Chromosome"/>
</dbReference>
<name>F0SKI4_RUBBR</name>
<dbReference type="KEGG" id="pbs:Plabr_4392"/>
<keyword evidence="1" id="KW-0732">Signal</keyword>
<proteinExistence type="predicted"/>
<accession>F0SKI4</accession>
<gene>
    <name evidence="2" type="ordered locus">Plabr_4392</name>
</gene>
<organism evidence="2 3">
    <name type="scientific">Rubinisphaera brasiliensis (strain ATCC 49424 / DSM 5305 / JCM 21570 / IAM 15109 / NBRC 103401 / IFAM 1448)</name>
    <name type="common">Planctomyces brasiliensis</name>
    <dbReference type="NCBI Taxonomy" id="756272"/>
    <lineage>
        <taxon>Bacteria</taxon>
        <taxon>Pseudomonadati</taxon>
        <taxon>Planctomycetota</taxon>
        <taxon>Planctomycetia</taxon>
        <taxon>Planctomycetales</taxon>
        <taxon>Planctomycetaceae</taxon>
        <taxon>Rubinisphaera</taxon>
    </lineage>
</organism>
<dbReference type="eggNOG" id="ENOG5033FV2">
    <property type="taxonomic scope" value="Bacteria"/>
</dbReference>
<evidence type="ECO:0000313" key="2">
    <source>
        <dbReference type="EMBL" id="ADY61965.1"/>
    </source>
</evidence>
<feature type="chain" id="PRO_5003257083" description="Signal peptide-domain containing protein" evidence="1">
    <location>
        <begin position="28"/>
        <end position="266"/>
    </location>
</feature>
<sequence length="266" mass="30081">MAGRFQFVVAGVFACLNLLCLPAVSQAETYYFMTVFGSECHPPKPQCAHSFATIVKATGQGSDYSQYELEVHSISWLPETMDIKVWRMTPEPGDNFGLFETLDWAIEVGADIRQYGPFQITCDTYRRALHRISIMDQDLLQYQAVDPVLRTEISNCIHAISGIDPYDPRTRYPLIRIGHSASEHIAEVFHQNGLIINPEANHHWLDHRMGLQCYPIEHGEIEVPLIAAGFGRPGNRRQEILFPEASKPVRPVFVIPPGIRNVPRGR</sequence>
<evidence type="ECO:0000313" key="3">
    <source>
        <dbReference type="Proteomes" id="UP000006860"/>
    </source>
</evidence>
<evidence type="ECO:0008006" key="4">
    <source>
        <dbReference type="Google" id="ProtNLM"/>
    </source>
</evidence>
<dbReference type="OrthoDB" id="213465at2"/>
<evidence type="ECO:0000256" key="1">
    <source>
        <dbReference type="SAM" id="SignalP"/>
    </source>
</evidence>
<dbReference type="RefSeq" id="WP_013630670.1">
    <property type="nucleotide sequence ID" value="NC_015174.1"/>
</dbReference>
<protein>
    <recommendedName>
        <fullName evidence="4">Signal peptide-domain containing protein</fullName>
    </recommendedName>
</protein>
<dbReference type="EMBL" id="CP002546">
    <property type="protein sequence ID" value="ADY61965.1"/>
    <property type="molecule type" value="Genomic_DNA"/>
</dbReference>
<dbReference type="HOGENOM" id="CLU_1045393_0_0_0"/>
<keyword evidence="3" id="KW-1185">Reference proteome</keyword>
<dbReference type="STRING" id="756272.Plabr_4392"/>
<reference evidence="3" key="1">
    <citation type="submission" date="2011-02" db="EMBL/GenBank/DDBJ databases">
        <title>The complete genome of Planctomyces brasiliensis DSM 5305.</title>
        <authorList>
            <person name="Lucas S."/>
            <person name="Copeland A."/>
            <person name="Lapidus A."/>
            <person name="Bruce D."/>
            <person name="Goodwin L."/>
            <person name="Pitluck S."/>
            <person name="Kyrpides N."/>
            <person name="Mavromatis K."/>
            <person name="Pagani I."/>
            <person name="Ivanova N."/>
            <person name="Ovchinnikova G."/>
            <person name="Lu M."/>
            <person name="Detter J.C."/>
            <person name="Han C."/>
            <person name="Land M."/>
            <person name="Hauser L."/>
            <person name="Markowitz V."/>
            <person name="Cheng J.-F."/>
            <person name="Hugenholtz P."/>
            <person name="Woyke T."/>
            <person name="Wu D."/>
            <person name="Tindall B."/>
            <person name="Pomrenke H.G."/>
            <person name="Brambilla E."/>
            <person name="Klenk H.-P."/>
            <person name="Eisen J.A."/>
        </authorList>
    </citation>
    <scope>NUCLEOTIDE SEQUENCE [LARGE SCALE GENOMIC DNA]</scope>
    <source>
        <strain evidence="3">ATCC 49424 / DSM 5305 / JCM 21570 / NBRC 103401 / IFAM 1448</strain>
    </source>
</reference>